<protein>
    <recommendedName>
        <fullName evidence="1">DUF2520 domain-containing protein</fullName>
    </recommendedName>
</protein>
<comment type="caution">
    <text evidence="2">The sequence shown here is derived from an EMBL/GenBank/DDBJ whole genome shotgun (WGS) entry which is preliminary data.</text>
</comment>
<proteinExistence type="predicted"/>
<dbReference type="RefSeq" id="WP_188427893.1">
    <property type="nucleotide sequence ID" value="NZ_BAABKH010000010.1"/>
</dbReference>
<dbReference type="PANTHER" id="PTHR40459:SF1">
    <property type="entry name" value="CONSERVED HYPOTHETICAL ALANINE AND LEUCINE RICH PROTEIN"/>
    <property type="match status" value="1"/>
</dbReference>
<evidence type="ECO:0000313" key="3">
    <source>
        <dbReference type="Proteomes" id="UP000605670"/>
    </source>
</evidence>
<dbReference type="InterPro" id="IPR037108">
    <property type="entry name" value="TM1727-like_C_sf"/>
</dbReference>
<dbReference type="Pfam" id="PF10728">
    <property type="entry name" value="DUF2520"/>
    <property type="match status" value="1"/>
</dbReference>
<organism evidence="2 3">
    <name type="scientific">Ornithinimicrobium tianjinense</name>
    <dbReference type="NCBI Taxonomy" id="1195761"/>
    <lineage>
        <taxon>Bacteria</taxon>
        <taxon>Bacillati</taxon>
        <taxon>Actinomycetota</taxon>
        <taxon>Actinomycetes</taxon>
        <taxon>Micrococcales</taxon>
        <taxon>Ornithinimicrobiaceae</taxon>
        <taxon>Ornithinimicrobium</taxon>
    </lineage>
</organism>
<dbReference type="EMBL" id="BMEM01000001">
    <property type="protein sequence ID" value="GGF39228.1"/>
    <property type="molecule type" value="Genomic_DNA"/>
</dbReference>
<evidence type="ECO:0000259" key="1">
    <source>
        <dbReference type="Pfam" id="PF10728"/>
    </source>
</evidence>
<dbReference type="PANTHER" id="PTHR40459">
    <property type="entry name" value="CONSERVED HYPOTHETICAL ALANINE AND LEUCINE RICH PROTEIN"/>
    <property type="match status" value="1"/>
</dbReference>
<feature type="domain" description="DUF2520" evidence="1">
    <location>
        <begin position="112"/>
        <end position="232"/>
    </location>
</feature>
<dbReference type="SUPFAM" id="SSF48179">
    <property type="entry name" value="6-phosphogluconate dehydrogenase C-terminal domain-like"/>
    <property type="match status" value="1"/>
</dbReference>
<dbReference type="InterPro" id="IPR018931">
    <property type="entry name" value="DUF2520"/>
</dbReference>
<gene>
    <name evidence="2" type="ORF">GCM10011366_03570</name>
</gene>
<name>A0A917BGT8_9MICO</name>
<dbReference type="AlphaFoldDB" id="A0A917BGT8"/>
<dbReference type="InterPro" id="IPR036291">
    <property type="entry name" value="NAD(P)-bd_dom_sf"/>
</dbReference>
<accession>A0A917BGT8</accession>
<keyword evidence="3" id="KW-1185">Reference proteome</keyword>
<dbReference type="Proteomes" id="UP000605670">
    <property type="component" value="Unassembled WGS sequence"/>
</dbReference>
<dbReference type="Gene3D" id="1.10.1040.20">
    <property type="entry name" value="ProC-like, C-terminal domain"/>
    <property type="match status" value="1"/>
</dbReference>
<dbReference type="Gene3D" id="3.40.50.720">
    <property type="entry name" value="NAD(P)-binding Rossmann-like Domain"/>
    <property type="match status" value="1"/>
</dbReference>
<reference evidence="2" key="2">
    <citation type="submission" date="2020-09" db="EMBL/GenBank/DDBJ databases">
        <authorList>
            <person name="Sun Q."/>
            <person name="Zhou Y."/>
        </authorList>
    </citation>
    <scope>NUCLEOTIDE SEQUENCE</scope>
    <source>
        <strain evidence="2">CGMCC 1.12160</strain>
    </source>
</reference>
<dbReference type="InterPro" id="IPR008927">
    <property type="entry name" value="6-PGluconate_DH-like_C_sf"/>
</dbReference>
<dbReference type="SUPFAM" id="SSF51735">
    <property type="entry name" value="NAD(P)-binding Rossmann-fold domains"/>
    <property type="match status" value="1"/>
</dbReference>
<reference evidence="2" key="1">
    <citation type="journal article" date="2014" name="Int. J. Syst. Evol. Microbiol.">
        <title>Complete genome sequence of Corynebacterium casei LMG S-19264T (=DSM 44701T), isolated from a smear-ripened cheese.</title>
        <authorList>
            <consortium name="US DOE Joint Genome Institute (JGI-PGF)"/>
            <person name="Walter F."/>
            <person name="Albersmeier A."/>
            <person name="Kalinowski J."/>
            <person name="Ruckert C."/>
        </authorList>
    </citation>
    <scope>NUCLEOTIDE SEQUENCE</scope>
    <source>
        <strain evidence="2">CGMCC 1.12160</strain>
    </source>
</reference>
<evidence type="ECO:0000313" key="2">
    <source>
        <dbReference type="EMBL" id="GGF39228.1"/>
    </source>
</evidence>
<sequence length="245" mass="25425">MDRTGVRPRVAVVGGGRLGTTLTRALRLAGWSVTGPLGRGADPQEVGVVLLVVPDAQVAHASAALTPRDGLLVGHCSGATTLDVLAPHEAFSLHPLMTVTGQGADLTGATAAVAGSTDRALELAEQLADALGMLTVHVRDADRAAYHAAASVASNFLLTLEDLAERLAASAGVPRERLLPLVRATVESWARTGSASALTGPVARGDEETVARQRAAVAERCPDDLELYDVLLTRTRRLAAQEAPR</sequence>